<proteinExistence type="predicted"/>
<name>X1URK4_9ZZZZ</name>
<comment type="caution">
    <text evidence="1">The sequence shown here is derived from an EMBL/GenBank/DDBJ whole genome shotgun (WGS) entry which is preliminary data.</text>
</comment>
<feature type="non-terminal residue" evidence="1">
    <location>
        <position position="36"/>
    </location>
</feature>
<sequence>MYSFTSSTVKACGLISLLRIGAPSKLNFSMYLIFGA</sequence>
<accession>X1URK4</accession>
<protein>
    <submittedName>
        <fullName evidence="1">Uncharacterized protein</fullName>
    </submittedName>
</protein>
<dbReference type="EMBL" id="BARW01016260">
    <property type="protein sequence ID" value="GAJ02506.1"/>
    <property type="molecule type" value="Genomic_DNA"/>
</dbReference>
<gene>
    <name evidence="1" type="ORF">S12H4_28360</name>
</gene>
<evidence type="ECO:0000313" key="1">
    <source>
        <dbReference type="EMBL" id="GAJ02506.1"/>
    </source>
</evidence>
<organism evidence="1">
    <name type="scientific">marine sediment metagenome</name>
    <dbReference type="NCBI Taxonomy" id="412755"/>
    <lineage>
        <taxon>unclassified sequences</taxon>
        <taxon>metagenomes</taxon>
        <taxon>ecological metagenomes</taxon>
    </lineage>
</organism>
<dbReference type="AlphaFoldDB" id="X1URK4"/>
<reference evidence="1" key="1">
    <citation type="journal article" date="2014" name="Front. Microbiol.">
        <title>High frequency of phylogenetically diverse reductive dehalogenase-homologous genes in deep subseafloor sedimentary metagenomes.</title>
        <authorList>
            <person name="Kawai M."/>
            <person name="Futagami T."/>
            <person name="Toyoda A."/>
            <person name="Takaki Y."/>
            <person name="Nishi S."/>
            <person name="Hori S."/>
            <person name="Arai W."/>
            <person name="Tsubouchi T."/>
            <person name="Morono Y."/>
            <person name="Uchiyama I."/>
            <person name="Ito T."/>
            <person name="Fujiyama A."/>
            <person name="Inagaki F."/>
            <person name="Takami H."/>
        </authorList>
    </citation>
    <scope>NUCLEOTIDE SEQUENCE</scope>
    <source>
        <strain evidence="1">Expedition CK06-06</strain>
    </source>
</reference>